<dbReference type="InterPro" id="IPR057309">
    <property type="entry name" value="PcsB_CC"/>
</dbReference>
<organism evidence="5 6">
    <name type="scientific">Clostridium tarantellae</name>
    <dbReference type="NCBI Taxonomy" id="39493"/>
    <lineage>
        <taxon>Bacteria</taxon>
        <taxon>Bacillati</taxon>
        <taxon>Bacillota</taxon>
        <taxon>Clostridia</taxon>
        <taxon>Eubacteriales</taxon>
        <taxon>Clostridiaceae</taxon>
        <taxon>Clostridium</taxon>
    </lineage>
</organism>
<dbReference type="GO" id="GO:0004222">
    <property type="term" value="F:metalloendopeptidase activity"/>
    <property type="evidence" value="ECO:0007669"/>
    <property type="project" value="TreeGrafter"/>
</dbReference>
<gene>
    <name evidence="5" type="ORF">GBZ86_02890</name>
</gene>
<dbReference type="SUPFAM" id="SSF51261">
    <property type="entry name" value="Duplicated hybrid motif"/>
    <property type="match status" value="1"/>
</dbReference>
<keyword evidence="1" id="KW-0732">Signal</keyword>
<dbReference type="Pfam" id="PF01551">
    <property type="entry name" value="Peptidase_M23"/>
    <property type="match status" value="1"/>
</dbReference>
<feature type="domain" description="Peptidoglycan hydrolase PcsB coiled-coil" evidence="4">
    <location>
        <begin position="7"/>
        <end position="80"/>
    </location>
</feature>
<proteinExistence type="predicted"/>
<keyword evidence="6" id="KW-1185">Reference proteome</keyword>
<keyword evidence="2" id="KW-0175">Coiled coil</keyword>
<dbReference type="InterPro" id="IPR011055">
    <property type="entry name" value="Dup_hybrid_motif"/>
</dbReference>
<accession>A0A6I1MQW9</accession>
<dbReference type="PANTHER" id="PTHR21666:SF270">
    <property type="entry name" value="MUREIN HYDROLASE ACTIVATOR ENVC"/>
    <property type="match status" value="1"/>
</dbReference>
<protein>
    <submittedName>
        <fullName evidence="5">Peptidoglycan DD-metalloendopeptidase family protein</fullName>
    </submittedName>
</protein>
<sequence length="295" mass="33148">MELDEEINNAEKKIEENFEIIKDLMKISYEQKLGGYLGLLLESKDFGNFIRRLEVVSSLIKNNDRIIIETTELQNALEEKKNIVLNRKKQLEDKKEEIIKEKSNLEQLLIEKEEKVKKLVDIQIELEKEVLLSEYQIKSLEEQGRVLEEEILKALKDSMKDYLGGVMVWPVPGYIKISSPYGNRVHPITGVHKLHTGIDIPAPAGTPVKAANSGVVIMSKMDRAYGNVVAIDHGGGIATLYAHNSKLLVNVGDKVIKGQTIAQVGTTGYSTGNHCHFEVKIDGKTVDPMPFLEEK</sequence>
<dbReference type="InterPro" id="IPR050570">
    <property type="entry name" value="Cell_wall_metabolism_enzyme"/>
</dbReference>
<evidence type="ECO:0000256" key="2">
    <source>
        <dbReference type="SAM" id="Coils"/>
    </source>
</evidence>
<evidence type="ECO:0000259" key="4">
    <source>
        <dbReference type="Pfam" id="PF24568"/>
    </source>
</evidence>
<evidence type="ECO:0000313" key="6">
    <source>
        <dbReference type="Proteomes" id="UP000430345"/>
    </source>
</evidence>
<reference evidence="5 6" key="1">
    <citation type="submission" date="2019-10" db="EMBL/GenBank/DDBJ databases">
        <title>The Genome Sequence of Clostridium tarantellae Isolated from Fish Brain.</title>
        <authorList>
            <person name="Bano L."/>
            <person name="Kiel M."/>
            <person name="Sales G."/>
            <person name="Doxey A.C."/>
            <person name="Mansfield M.J."/>
            <person name="Schiavone M."/>
            <person name="Rossetto O."/>
            <person name="Pirazzini M."/>
            <person name="Dobrindt U."/>
            <person name="Montecucco C."/>
        </authorList>
    </citation>
    <scope>NUCLEOTIDE SEQUENCE [LARGE SCALE GENOMIC DNA]</scope>
    <source>
        <strain evidence="5 6">DSM 3997</strain>
    </source>
</reference>
<evidence type="ECO:0000259" key="3">
    <source>
        <dbReference type="Pfam" id="PF01551"/>
    </source>
</evidence>
<dbReference type="Pfam" id="PF24568">
    <property type="entry name" value="CC_PcsB"/>
    <property type="match status" value="1"/>
</dbReference>
<comment type="caution">
    <text evidence="5">The sequence shown here is derived from an EMBL/GenBank/DDBJ whole genome shotgun (WGS) entry which is preliminary data.</text>
</comment>
<dbReference type="AlphaFoldDB" id="A0A6I1MQW9"/>
<dbReference type="FunFam" id="2.70.70.10:FF:000006">
    <property type="entry name" value="M23 family peptidase"/>
    <property type="match status" value="1"/>
</dbReference>
<dbReference type="Gene3D" id="6.10.250.3150">
    <property type="match status" value="1"/>
</dbReference>
<feature type="domain" description="M23ase beta-sheet core" evidence="3">
    <location>
        <begin position="194"/>
        <end position="288"/>
    </location>
</feature>
<evidence type="ECO:0000313" key="5">
    <source>
        <dbReference type="EMBL" id="MPQ42699.1"/>
    </source>
</evidence>
<feature type="coiled-coil region" evidence="2">
    <location>
        <begin position="74"/>
        <end position="157"/>
    </location>
</feature>
<dbReference type="Gene3D" id="2.70.70.10">
    <property type="entry name" value="Glucose Permease (Domain IIA)"/>
    <property type="match status" value="1"/>
</dbReference>
<name>A0A6I1MQW9_9CLOT</name>
<dbReference type="EMBL" id="WHJC01000018">
    <property type="protein sequence ID" value="MPQ42699.1"/>
    <property type="molecule type" value="Genomic_DNA"/>
</dbReference>
<dbReference type="Proteomes" id="UP000430345">
    <property type="component" value="Unassembled WGS sequence"/>
</dbReference>
<dbReference type="InterPro" id="IPR016047">
    <property type="entry name" value="M23ase_b-sheet_dom"/>
</dbReference>
<dbReference type="OrthoDB" id="9809488at2"/>
<dbReference type="CDD" id="cd12797">
    <property type="entry name" value="M23_peptidase"/>
    <property type="match status" value="1"/>
</dbReference>
<evidence type="ECO:0000256" key="1">
    <source>
        <dbReference type="ARBA" id="ARBA00022729"/>
    </source>
</evidence>
<dbReference type="PANTHER" id="PTHR21666">
    <property type="entry name" value="PEPTIDASE-RELATED"/>
    <property type="match status" value="1"/>
</dbReference>